<dbReference type="SUPFAM" id="SSF52374">
    <property type="entry name" value="Nucleotidylyl transferase"/>
    <property type="match status" value="1"/>
</dbReference>
<evidence type="ECO:0000313" key="16">
    <source>
        <dbReference type="Proteomes" id="UP000242753"/>
    </source>
</evidence>
<dbReference type="Gene3D" id="3.40.50.620">
    <property type="entry name" value="HUPs"/>
    <property type="match status" value="1"/>
</dbReference>
<accession>A0A0H5C5L9</accession>
<evidence type="ECO:0000256" key="10">
    <source>
        <dbReference type="ARBA" id="ARBA00022917"/>
    </source>
</evidence>
<keyword evidence="16" id="KW-1185">Reference proteome</keyword>
<dbReference type="AlphaFoldDB" id="A0A0H5C5L9"/>
<feature type="binding site" evidence="13">
    <location>
        <position position="148"/>
    </location>
    <ligand>
        <name>Zn(2+)</name>
        <dbReference type="ChEBI" id="CHEBI:29105"/>
    </ligand>
</feature>
<dbReference type="NCBIfam" id="TIGR00398">
    <property type="entry name" value="metG"/>
    <property type="match status" value="1"/>
</dbReference>
<evidence type="ECO:0000256" key="9">
    <source>
        <dbReference type="ARBA" id="ARBA00022840"/>
    </source>
</evidence>
<keyword evidence="6 13" id="KW-0479">Metal-binding</keyword>
<dbReference type="CDD" id="cd07957">
    <property type="entry name" value="Anticodon_Ia_Met"/>
    <property type="match status" value="1"/>
</dbReference>
<evidence type="ECO:0000256" key="8">
    <source>
        <dbReference type="ARBA" id="ARBA00022833"/>
    </source>
</evidence>
<evidence type="ECO:0000256" key="4">
    <source>
        <dbReference type="ARBA" id="ARBA00022490"/>
    </source>
</evidence>
<comment type="subcellular location">
    <subcellularLocation>
        <location evidence="2 13">Cytoplasm</location>
    </subcellularLocation>
</comment>
<name>A0A0H5C5L9_9ENTR</name>
<dbReference type="GO" id="GO:0005829">
    <property type="term" value="C:cytosol"/>
    <property type="evidence" value="ECO:0007669"/>
    <property type="project" value="TreeGrafter"/>
</dbReference>
<comment type="cofactor">
    <cofactor evidence="13">
        <name>Zn(2+)</name>
        <dbReference type="ChEBI" id="CHEBI:29105"/>
    </cofactor>
    <text evidence="13">Binds 1 zinc ion per subunit.</text>
</comment>
<keyword evidence="8 13" id="KW-0862">Zinc</keyword>
<dbReference type="GO" id="GO:0005524">
    <property type="term" value="F:ATP binding"/>
    <property type="evidence" value="ECO:0007669"/>
    <property type="project" value="UniProtKB-UniRule"/>
</dbReference>
<dbReference type="InterPro" id="IPR001412">
    <property type="entry name" value="aa-tRNA-synth_I_CS"/>
</dbReference>
<dbReference type="InterPro" id="IPR014758">
    <property type="entry name" value="Met-tRNA_synth"/>
</dbReference>
<dbReference type="PANTHER" id="PTHR45765">
    <property type="entry name" value="METHIONINE--TRNA LIGASE"/>
    <property type="match status" value="1"/>
</dbReference>
<dbReference type="Gene3D" id="2.20.28.20">
    <property type="entry name" value="Methionyl-tRNA synthetase, Zn-domain"/>
    <property type="match status" value="1"/>
</dbReference>
<reference evidence="16" key="1">
    <citation type="submission" date="2015-01" db="EMBL/GenBank/DDBJ databases">
        <authorList>
            <person name="Manzano-Marin A."/>
            <person name="Manzano-Marin A."/>
        </authorList>
    </citation>
    <scope>NUCLEOTIDE SEQUENCE [LARGE SCALE GENOMIC DNA]</scope>
    <source>
        <strain evidence="16">obscurior</strain>
    </source>
</reference>
<comment type="function">
    <text evidence="1 13">Is required not only for elongation of protein synthesis but also for the initiation of all mRNA translation through initiator tRNA(fMet) aminoacylation.</text>
</comment>
<keyword evidence="4 13" id="KW-0963">Cytoplasm</keyword>
<dbReference type="InterPro" id="IPR041872">
    <property type="entry name" value="Anticodon_Met"/>
</dbReference>
<dbReference type="Pfam" id="PF09334">
    <property type="entry name" value="tRNA-synt_1g"/>
    <property type="match status" value="1"/>
</dbReference>
<keyword evidence="9 13" id="KW-0067">ATP-binding</keyword>
<sequence length="547" mass="64641">MSLNVTKKIMLITCALPYANGPIHLGHMLEHIQADIWVRYQKMRGNQVFFICADDAHGTPIMLKAKKLKKKPEEIIKKINLEHKKDLMNFNIQYDNYYSTHSNENKKLLILIYKRLQNKNLIKKRSTLQFFDTKTNIFLPDRFIKGNCPKCKSKNQYGDNCEICGAIYNPVDLINPKSTISNSTPIIKKSKHLFFNLPYFQNMLYHWIHSGILQKEIINKTNEWIKHGLKEWNISRDAPYFGFKIPNTKNKYFYVWLDATIGYMGSFKNFCKKYNYISFNKFWKKNSKHKLYHFIGKDIIYFHTLFWPAILEASEFRKPTKIFVHGYLMVNGKKMSKSRGTFVTAKNYLKHLDSDCLRYYYASKLSSNIKDINFNLENFVEKINTDIVNKIINLAARNASFINKYFNGNLSKKISNPILYKIFTDSKKQIEEAFDKRELNQVIKKIISLTNIANHYINEQAPWKIKKQNKKNENLQNICSMGIYLFKILMTYLKPILPSLVKKTEIFLNTSLSWKDIKKPFVLNKIQPFKKLFQRISINEANKIFKK</sequence>
<keyword evidence="10 13" id="KW-0648">Protein biosynthesis</keyword>
<feature type="binding site" evidence="13">
    <location>
        <position position="161"/>
    </location>
    <ligand>
        <name>Zn(2+)</name>
        <dbReference type="ChEBI" id="CHEBI:29105"/>
    </ligand>
</feature>
<dbReference type="InterPro" id="IPR029038">
    <property type="entry name" value="MetRS_Zn"/>
</dbReference>
<dbReference type="STRING" id="1594731.WEOB_320"/>
<evidence type="ECO:0000256" key="7">
    <source>
        <dbReference type="ARBA" id="ARBA00022741"/>
    </source>
</evidence>
<evidence type="ECO:0000256" key="2">
    <source>
        <dbReference type="ARBA" id="ARBA00004496"/>
    </source>
</evidence>
<feature type="short sequence motif" description="'KMSKS' region" evidence="13">
    <location>
        <begin position="334"/>
        <end position="338"/>
    </location>
</feature>
<feature type="binding site" evidence="13">
    <location>
        <position position="151"/>
    </location>
    <ligand>
        <name>Zn(2+)</name>
        <dbReference type="ChEBI" id="CHEBI:29105"/>
    </ligand>
</feature>
<evidence type="ECO:0000256" key="6">
    <source>
        <dbReference type="ARBA" id="ARBA00022723"/>
    </source>
</evidence>
<comment type="similarity">
    <text evidence="3 13">Belongs to the class-I aminoacyl-tRNA synthetase family. MetG type 1 subfamily.</text>
</comment>
<dbReference type="SUPFAM" id="SSF57770">
    <property type="entry name" value="Methionyl-tRNA synthetase (MetRS), Zn-domain"/>
    <property type="match status" value="1"/>
</dbReference>
<dbReference type="PROSITE" id="PS00178">
    <property type="entry name" value="AA_TRNA_LIGASE_I"/>
    <property type="match status" value="1"/>
</dbReference>
<dbReference type="InterPro" id="IPR033911">
    <property type="entry name" value="MetRS_core"/>
</dbReference>
<dbReference type="RefSeq" id="WP_320408521.1">
    <property type="nucleotide sequence ID" value="NZ_LN774881.1"/>
</dbReference>
<feature type="domain" description="Methionyl/Leucyl tRNA synthetase" evidence="14">
    <location>
        <begin position="10"/>
        <end position="398"/>
    </location>
</feature>
<evidence type="ECO:0000256" key="5">
    <source>
        <dbReference type="ARBA" id="ARBA00022598"/>
    </source>
</evidence>
<dbReference type="GO" id="GO:0046872">
    <property type="term" value="F:metal ion binding"/>
    <property type="evidence" value="ECO:0007669"/>
    <property type="project" value="UniProtKB-KW"/>
</dbReference>
<dbReference type="EMBL" id="LN774881">
    <property type="protein sequence ID" value="CEN32256.1"/>
    <property type="molecule type" value="Genomic_DNA"/>
</dbReference>
<evidence type="ECO:0000256" key="1">
    <source>
        <dbReference type="ARBA" id="ARBA00003314"/>
    </source>
</evidence>
<dbReference type="InterPro" id="IPR023458">
    <property type="entry name" value="Met-tRNA_ligase_1"/>
</dbReference>
<keyword evidence="11 13" id="KW-0030">Aminoacyl-tRNA synthetase</keyword>
<comment type="subunit">
    <text evidence="13">Monomer.</text>
</comment>
<comment type="catalytic activity">
    <reaction evidence="12 13">
        <text>tRNA(Met) + L-methionine + ATP = L-methionyl-tRNA(Met) + AMP + diphosphate</text>
        <dbReference type="Rhea" id="RHEA:13481"/>
        <dbReference type="Rhea" id="RHEA-COMP:9667"/>
        <dbReference type="Rhea" id="RHEA-COMP:9698"/>
        <dbReference type="ChEBI" id="CHEBI:30616"/>
        <dbReference type="ChEBI" id="CHEBI:33019"/>
        <dbReference type="ChEBI" id="CHEBI:57844"/>
        <dbReference type="ChEBI" id="CHEBI:78442"/>
        <dbReference type="ChEBI" id="CHEBI:78530"/>
        <dbReference type="ChEBI" id="CHEBI:456215"/>
        <dbReference type="EC" id="6.1.1.10"/>
    </reaction>
</comment>
<dbReference type="PRINTS" id="PR01041">
    <property type="entry name" value="TRNASYNTHMET"/>
</dbReference>
<feature type="short sequence motif" description="'HIGH' region" evidence="13">
    <location>
        <begin position="17"/>
        <end position="27"/>
    </location>
</feature>
<keyword evidence="7 13" id="KW-0547">Nucleotide-binding</keyword>
<dbReference type="Proteomes" id="UP000242753">
    <property type="component" value="Chromosome I"/>
</dbReference>
<organism evidence="15 16">
    <name type="scientific">Candidatus Westeberhardia cardiocondylae</name>
    <dbReference type="NCBI Taxonomy" id="1594731"/>
    <lineage>
        <taxon>Bacteria</taxon>
        <taxon>Pseudomonadati</taxon>
        <taxon>Pseudomonadota</taxon>
        <taxon>Gammaproteobacteria</taxon>
        <taxon>Enterobacterales</taxon>
        <taxon>Enterobacteriaceae</taxon>
        <taxon>ant endosymbionts</taxon>
        <taxon>Candidatus Westeberhardia</taxon>
    </lineage>
</organism>
<dbReference type="KEGG" id="wca:WEOB_320"/>
<protein>
    <recommendedName>
        <fullName evidence="13">Methionine--tRNA ligase</fullName>
        <ecNumber evidence="13">6.1.1.10</ecNumber>
    </recommendedName>
    <alternativeName>
        <fullName evidence="13">Methionyl-tRNA synthetase</fullName>
        <shortName evidence="13">MetRS</shortName>
    </alternativeName>
</protein>
<evidence type="ECO:0000256" key="12">
    <source>
        <dbReference type="ARBA" id="ARBA00047364"/>
    </source>
</evidence>
<dbReference type="InterPro" id="IPR014729">
    <property type="entry name" value="Rossmann-like_a/b/a_fold"/>
</dbReference>
<evidence type="ECO:0000256" key="13">
    <source>
        <dbReference type="HAMAP-Rule" id="MF_00098"/>
    </source>
</evidence>
<dbReference type="FunFam" id="2.20.28.20:FF:000001">
    <property type="entry name" value="Methionine--tRNA ligase"/>
    <property type="match status" value="1"/>
</dbReference>
<dbReference type="FunFam" id="1.10.730.10:FF:000005">
    <property type="entry name" value="Methionine--tRNA ligase"/>
    <property type="match status" value="1"/>
</dbReference>
<dbReference type="GO" id="GO:0006431">
    <property type="term" value="P:methionyl-tRNA aminoacylation"/>
    <property type="evidence" value="ECO:0007669"/>
    <property type="project" value="UniProtKB-UniRule"/>
</dbReference>
<gene>
    <name evidence="13 15" type="primary">metG</name>
    <name evidence="15" type="ORF">WEOB_320</name>
</gene>
<proteinExistence type="inferred from homology"/>
<feature type="binding site" evidence="13">
    <location>
        <position position="337"/>
    </location>
    <ligand>
        <name>ATP</name>
        <dbReference type="ChEBI" id="CHEBI:30616"/>
    </ligand>
</feature>
<evidence type="ECO:0000256" key="3">
    <source>
        <dbReference type="ARBA" id="ARBA00008258"/>
    </source>
</evidence>
<dbReference type="GO" id="GO:0004825">
    <property type="term" value="F:methionine-tRNA ligase activity"/>
    <property type="evidence" value="ECO:0007669"/>
    <property type="project" value="UniProtKB-UniRule"/>
</dbReference>
<dbReference type="Gene3D" id="1.10.730.10">
    <property type="entry name" value="Isoleucyl-tRNA Synthetase, Domain 1"/>
    <property type="match status" value="1"/>
</dbReference>
<keyword evidence="5 13" id="KW-0436">Ligase</keyword>
<dbReference type="NCBIfam" id="NF001100">
    <property type="entry name" value="PRK00133.1"/>
    <property type="match status" value="1"/>
</dbReference>
<feature type="binding site" evidence="13">
    <location>
        <position position="164"/>
    </location>
    <ligand>
        <name>Zn(2+)</name>
        <dbReference type="ChEBI" id="CHEBI:29105"/>
    </ligand>
</feature>
<dbReference type="SUPFAM" id="SSF47323">
    <property type="entry name" value="Anticodon-binding domain of a subclass of class I aminoacyl-tRNA synthetases"/>
    <property type="match status" value="1"/>
</dbReference>
<evidence type="ECO:0000313" key="15">
    <source>
        <dbReference type="EMBL" id="CEN32256.1"/>
    </source>
</evidence>
<dbReference type="PATRIC" id="fig|1594731.3.peg.297"/>
<evidence type="ECO:0000259" key="14">
    <source>
        <dbReference type="Pfam" id="PF09334"/>
    </source>
</evidence>
<dbReference type="PANTHER" id="PTHR45765:SF1">
    <property type="entry name" value="METHIONINE--TRNA LIGASE, CYTOPLASMIC"/>
    <property type="match status" value="1"/>
</dbReference>
<evidence type="ECO:0000256" key="11">
    <source>
        <dbReference type="ARBA" id="ARBA00023146"/>
    </source>
</evidence>
<dbReference type="InterPro" id="IPR009080">
    <property type="entry name" value="tRNAsynth_Ia_anticodon-bd"/>
</dbReference>
<dbReference type="EC" id="6.1.1.10" evidence="13"/>
<dbReference type="HAMAP" id="MF_00098">
    <property type="entry name" value="Met_tRNA_synth_type1"/>
    <property type="match status" value="1"/>
</dbReference>
<dbReference type="InterPro" id="IPR015413">
    <property type="entry name" value="Methionyl/Leucyl_tRNA_Synth"/>
</dbReference>